<dbReference type="AlphaFoldDB" id="A0A9P9CXM8"/>
<evidence type="ECO:0000313" key="3">
    <source>
        <dbReference type="Proteomes" id="UP000700596"/>
    </source>
</evidence>
<proteinExistence type="predicted"/>
<keyword evidence="3" id="KW-1185">Reference proteome</keyword>
<evidence type="ECO:0000313" key="2">
    <source>
        <dbReference type="EMBL" id="KAH7108734.1"/>
    </source>
</evidence>
<dbReference type="EMBL" id="JAGMWT010000036">
    <property type="protein sequence ID" value="KAH7108734.1"/>
    <property type="molecule type" value="Genomic_DNA"/>
</dbReference>
<evidence type="ECO:0000256" key="1">
    <source>
        <dbReference type="SAM" id="MobiDB-lite"/>
    </source>
</evidence>
<protein>
    <submittedName>
        <fullName evidence="2">Uncharacterized protein</fullName>
    </submittedName>
</protein>
<gene>
    <name evidence="2" type="ORF">B0J11DRAFT_513101</name>
</gene>
<feature type="compositionally biased region" description="Basic and acidic residues" evidence="1">
    <location>
        <begin position="32"/>
        <end position="44"/>
    </location>
</feature>
<feature type="region of interest" description="Disordered" evidence="1">
    <location>
        <begin position="23"/>
        <end position="44"/>
    </location>
</feature>
<dbReference type="Proteomes" id="UP000700596">
    <property type="component" value="Unassembled WGS sequence"/>
</dbReference>
<comment type="caution">
    <text evidence="2">The sequence shown here is derived from an EMBL/GenBank/DDBJ whole genome shotgun (WGS) entry which is preliminary data.</text>
</comment>
<dbReference type="OrthoDB" id="3789884at2759"/>
<accession>A0A9P9CXM8</accession>
<sequence length="115" mass="13232">MTESEYHRRPVRTHKFRARVFNDRGQPQIRSTRPEGSTRRKTNEMEGILEVQRMLLQKLASQENQVKGFSQGIKGGRGEEAQLQGDLEQLRVDTAQAIQATWSKGSKINIIRKQV</sequence>
<organism evidence="2 3">
    <name type="scientific">Dendryphion nanum</name>
    <dbReference type="NCBI Taxonomy" id="256645"/>
    <lineage>
        <taxon>Eukaryota</taxon>
        <taxon>Fungi</taxon>
        <taxon>Dikarya</taxon>
        <taxon>Ascomycota</taxon>
        <taxon>Pezizomycotina</taxon>
        <taxon>Dothideomycetes</taxon>
        <taxon>Pleosporomycetidae</taxon>
        <taxon>Pleosporales</taxon>
        <taxon>Torulaceae</taxon>
        <taxon>Dendryphion</taxon>
    </lineage>
</organism>
<reference evidence="2" key="1">
    <citation type="journal article" date="2021" name="Nat. Commun.">
        <title>Genetic determinants of endophytism in the Arabidopsis root mycobiome.</title>
        <authorList>
            <person name="Mesny F."/>
            <person name="Miyauchi S."/>
            <person name="Thiergart T."/>
            <person name="Pickel B."/>
            <person name="Atanasova L."/>
            <person name="Karlsson M."/>
            <person name="Huettel B."/>
            <person name="Barry K.W."/>
            <person name="Haridas S."/>
            <person name="Chen C."/>
            <person name="Bauer D."/>
            <person name="Andreopoulos W."/>
            <person name="Pangilinan J."/>
            <person name="LaButti K."/>
            <person name="Riley R."/>
            <person name="Lipzen A."/>
            <person name="Clum A."/>
            <person name="Drula E."/>
            <person name="Henrissat B."/>
            <person name="Kohler A."/>
            <person name="Grigoriev I.V."/>
            <person name="Martin F.M."/>
            <person name="Hacquard S."/>
        </authorList>
    </citation>
    <scope>NUCLEOTIDE SEQUENCE</scope>
    <source>
        <strain evidence="2">MPI-CAGE-CH-0243</strain>
    </source>
</reference>
<name>A0A9P9CXM8_9PLEO</name>